<name>A0A5C8NJ11_9BACI</name>
<dbReference type="Gene3D" id="3.30.310.70">
    <property type="entry name" value="TT1751-like domain"/>
    <property type="match status" value="1"/>
</dbReference>
<dbReference type="PANTHER" id="PTHR38342">
    <property type="entry name" value="SLR5037 PROTEIN"/>
    <property type="match status" value="1"/>
</dbReference>
<sequence>MFHYTIETNKSIEDAIKSLEVNLKEEKFGVQWQFDIKETLQKKGYELDHPFTVLEVCNPIEAQRVLSTNQLIGYFLPCKIVVYEDDEGKTKIGLPKPTALIQMVEDEELQEIATDIEERLIACIDKSK</sequence>
<protein>
    <submittedName>
        <fullName evidence="2">DUF302 domain-containing protein</fullName>
    </submittedName>
</protein>
<dbReference type="EMBL" id="VDUW01000012">
    <property type="protein sequence ID" value="TXL61066.1"/>
    <property type="molecule type" value="Genomic_DNA"/>
</dbReference>
<evidence type="ECO:0000313" key="3">
    <source>
        <dbReference type="Proteomes" id="UP000321574"/>
    </source>
</evidence>
<dbReference type="InterPro" id="IPR005180">
    <property type="entry name" value="DUF302"/>
</dbReference>
<accession>A0A5C8NJ11</accession>
<evidence type="ECO:0000259" key="1">
    <source>
        <dbReference type="Pfam" id="PF03625"/>
    </source>
</evidence>
<dbReference type="AlphaFoldDB" id="A0A5C8NJ11"/>
<dbReference type="Pfam" id="PF03625">
    <property type="entry name" value="DUF302"/>
    <property type="match status" value="1"/>
</dbReference>
<proteinExistence type="predicted"/>
<dbReference type="CDD" id="cd14797">
    <property type="entry name" value="DUF302"/>
    <property type="match status" value="1"/>
</dbReference>
<dbReference type="InterPro" id="IPR035923">
    <property type="entry name" value="TT1751-like_sf"/>
</dbReference>
<evidence type="ECO:0000313" key="2">
    <source>
        <dbReference type="EMBL" id="TXL61066.1"/>
    </source>
</evidence>
<dbReference type="PIRSF" id="PIRSF021774">
    <property type="entry name" value="UCP021774"/>
    <property type="match status" value="1"/>
</dbReference>
<comment type="caution">
    <text evidence="2">The sequence shown here is derived from an EMBL/GenBank/DDBJ whole genome shotgun (WGS) entry which is preliminary data.</text>
</comment>
<dbReference type="InterPro" id="IPR016796">
    <property type="entry name" value="UCP021774"/>
</dbReference>
<dbReference type="RefSeq" id="WP_088051593.1">
    <property type="nucleotide sequence ID" value="NZ_VDUW01000012.1"/>
</dbReference>
<organism evidence="2 3">
    <name type="scientific">Cerasibacillus terrae</name>
    <dbReference type="NCBI Taxonomy" id="2498845"/>
    <lineage>
        <taxon>Bacteria</taxon>
        <taxon>Bacillati</taxon>
        <taxon>Bacillota</taxon>
        <taxon>Bacilli</taxon>
        <taxon>Bacillales</taxon>
        <taxon>Bacillaceae</taxon>
        <taxon>Cerasibacillus</taxon>
    </lineage>
</organism>
<dbReference type="OrthoDB" id="9791067at2"/>
<dbReference type="PANTHER" id="PTHR38342:SF1">
    <property type="entry name" value="SLR5037 PROTEIN"/>
    <property type="match status" value="1"/>
</dbReference>
<keyword evidence="3" id="KW-1185">Reference proteome</keyword>
<feature type="domain" description="DUF302" evidence="1">
    <location>
        <begin position="34"/>
        <end position="97"/>
    </location>
</feature>
<reference evidence="2 3" key="1">
    <citation type="submission" date="2019-06" db="EMBL/GenBank/DDBJ databases">
        <title>Cerasibacillus sp. nov., isolated from maize field.</title>
        <authorList>
            <person name="Lin S.-Y."/>
            <person name="Tsai C.-F."/>
            <person name="Young C.-C."/>
        </authorList>
    </citation>
    <scope>NUCLEOTIDE SEQUENCE [LARGE SCALE GENOMIC DNA]</scope>
    <source>
        <strain evidence="2 3">CC-CFT480</strain>
    </source>
</reference>
<gene>
    <name evidence="2" type="ORF">FHP05_13335</name>
</gene>
<dbReference type="Proteomes" id="UP000321574">
    <property type="component" value="Unassembled WGS sequence"/>
</dbReference>
<dbReference type="SUPFAM" id="SSF103247">
    <property type="entry name" value="TT1751-like"/>
    <property type="match status" value="1"/>
</dbReference>